<dbReference type="InterPro" id="IPR049638">
    <property type="entry name" value="AK-HD"/>
</dbReference>
<keyword evidence="15 29" id="KW-0418">Kinase</keyword>
<dbReference type="Gene3D" id="3.30.2130.10">
    <property type="entry name" value="VC0802-like"/>
    <property type="match status" value="1"/>
</dbReference>
<evidence type="ECO:0000259" key="28">
    <source>
        <dbReference type="PROSITE" id="PS51671"/>
    </source>
</evidence>
<evidence type="ECO:0000256" key="11">
    <source>
        <dbReference type="ARBA" id="ARBA00022679"/>
    </source>
</evidence>
<evidence type="ECO:0000256" key="14">
    <source>
        <dbReference type="ARBA" id="ARBA00022741"/>
    </source>
</evidence>
<dbReference type="InterPro" id="IPR054352">
    <property type="entry name" value="ACT_Aspartokinase"/>
</dbReference>
<evidence type="ECO:0000256" key="20">
    <source>
        <dbReference type="ARBA" id="ARBA00023053"/>
    </source>
</evidence>
<sequence>MNILKFGGTSVGSLQSISALLSILKDQQGAENPIVVLSAMSGVTNALVEMAENAGQARDYSEELKTIEKKHFDVIRALLPANAQNPVLTKLKIYFNELEEILQSVYNLRELSLQTKDLILSYGERCSTVMISHIAKQTFPNALYVDGSELIKTDHNFGQAKVNTYLTETLIRDFQESNADKLLFVTGFIASNDEGRITTLGRGGSDYTAAIWGSALNAAEIQIWTDVDGMLTADPRMVKKAFSLPELSYTEAMELSYFGAKVIYPPTMIPAFLKRIPIVIKNTFNVDFPGTYIKHGTSVSKLPIKGISSIDEISVLNLTGSGMVGKAGFSGRLFSLLSREQINIILITQSSSEHSITFAVKPADALKALALINKEFELELQARKLEYPEVENGLAALAIVGENMKKTPGMSGKLFNALGRNGVNVRAIAQGSSEYNISVIISKPDLSKAVNAVHDAFYANLKRTLHVFCLGTGNIGKTLFAQLEAQMDFLATNNDLQVKVMGVSNTRKMYQNAEGIALSNWEKDLETHGEPADLAVFIKQMKAMNLPNCVFVDNTASHNPIQFYQDVLQSSISVVTCNKIGNSADYEQYVAFKQAARKYGVDFYYETNVGAGLPIIRTLKDLMMSGDRIDRIEAILSGTISYIFNNYKGDKLFHEVVKEAQDKGYTEPDPRDDLNGKDFMRKMLILARDAGYPLEESDIEIESMLPPACLAAATVTDFYQELENNTEYFEKLKQQAASGNKVLRYIGKLEAGKVVITLQMVDDSHPFYMLSGSDNIISFTTDRYKDRPLVVKGPGAGAEVTAAGVFADIINVGKR</sequence>
<dbReference type="InterPro" id="IPR045865">
    <property type="entry name" value="ACT-like_dom_sf"/>
</dbReference>
<dbReference type="OrthoDB" id="9799110at2"/>
<dbReference type="InterPro" id="IPR019811">
    <property type="entry name" value="HDH_CS"/>
</dbReference>
<dbReference type="GO" id="GO:0050661">
    <property type="term" value="F:NADP binding"/>
    <property type="evidence" value="ECO:0007669"/>
    <property type="project" value="InterPro"/>
</dbReference>
<feature type="domain" description="ACT" evidence="28">
    <location>
        <begin position="399"/>
        <end position="477"/>
    </location>
</feature>
<evidence type="ECO:0000256" key="19">
    <source>
        <dbReference type="ARBA" id="ARBA00023027"/>
    </source>
</evidence>
<comment type="catalytic activity">
    <reaction evidence="26">
        <text>L-homoserine + NADP(+) = L-aspartate 4-semialdehyde + NADPH + H(+)</text>
        <dbReference type="Rhea" id="RHEA:15761"/>
        <dbReference type="ChEBI" id="CHEBI:15378"/>
        <dbReference type="ChEBI" id="CHEBI:57476"/>
        <dbReference type="ChEBI" id="CHEBI:57783"/>
        <dbReference type="ChEBI" id="CHEBI:58349"/>
        <dbReference type="ChEBI" id="CHEBI:537519"/>
        <dbReference type="EC" id="1.1.1.3"/>
    </reaction>
    <physiologicalReaction direction="right-to-left" evidence="26">
        <dbReference type="Rhea" id="RHEA:15763"/>
    </physiologicalReaction>
</comment>
<dbReference type="Gene3D" id="3.40.50.720">
    <property type="entry name" value="NAD(P)-binding Rossmann-like Domain"/>
    <property type="match status" value="1"/>
</dbReference>
<dbReference type="Pfam" id="PF00696">
    <property type="entry name" value="AA_kinase"/>
    <property type="match status" value="1"/>
</dbReference>
<comment type="subunit">
    <text evidence="9">Homotetramer.</text>
</comment>
<evidence type="ECO:0000256" key="3">
    <source>
        <dbReference type="ARBA" id="ARBA00004986"/>
    </source>
</evidence>
<evidence type="ECO:0000256" key="17">
    <source>
        <dbReference type="ARBA" id="ARBA00022857"/>
    </source>
</evidence>
<feature type="domain" description="ACT" evidence="28">
    <location>
        <begin position="318"/>
        <end position="390"/>
    </location>
</feature>
<dbReference type="GO" id="GO:0005524">
    <property type="term" value="F:ATP binding"/>
    <property type="evidence" value="ECO:0007669"/>
    <property type="project" value="UniProtKB-KW"/>
</dbReference>
<evidence type="ECO:0000256" key="4">
    <source>
        <dbReference type="ARBA" id="ARBA00005056"/>
    </source>
</evidence>
<keyword evidence="16" id="KW-0067">ATP-binding</keyword>
<evidence type="ECO:0000256" key="7">
    <source>
        <dbReference type="ARBA" id="ARBA00007952"/>
    </source>
</evidence>
<evidence type="ECO:0000256" key="25">
    <source>
        <dbReference type="ARBA" id="ARBA00048561"/>
    </source>
</evidence>
<dbReference type="GO" id="GO:0009090">
    <property type="term" value="P:homoserine biosynthetic process"/>
    <property type="evidence" value="ECO:0007669"/>
    <property type="project" value="UniProtKB-ARBA"/>
</dbReference>
<dbReference type="PANTHER" id="PTHR43070">
    <property type="match status" value="1"/>
</dbReference>
<keyword evidence="14" id="KW-0547">Nucleotide-binding</keyword>
<evidence type="ECO:0000256" key="18">
    <source>
        <dbReference type="ARBA" id="ARBA00023002"/>
    </source>
</evidence>
<comment type="pathway">
    <text evidence="4">Amino-acid biosynthesis; L-threonine biosynthesis; L-threonine from L-aspartate: step 3/5.</text>
</comment>
<keyword evidence="30" id="KW-1185">Reference proteome</keyword>
<dbReference type="SUPFAM" id="SSF55021">
    <property type="entry name" value="ACT-like"/>
    <property type="match status" value="2"/>
</dbReference>
<evidence type="ECO:0000256" key="15">
    <source>
        <dbReference type="ARBA" id="ARBA00022777"/>
    </source>
</evidence>
<dbReference type="FunFam" id="3.30.2130.10:FF:000001">
    <property type="entry name" value="Bifunctional aspartokinase/homoserine dehydrogenase"/>
    <property type="match status" value="1"/>
</dbReference>
<evidence type="ECO:0000256" key="27">
    <source>
        <dbReference type="ARBA" id="ARBA00049031"/>
    </source>
</evidence>
<gene>
    <name evidence="29" type="ORF">SAMN05421820_105280</name>
</gene>
<dbReference type="GO" id="GO:0009088">
    <property type="term" value="P:threonine biosynthetic process"/>
    <property type="evidence" value="ECO:0007669"/>
    <property type="project" value="UniProtKB-UniPathway"/>
</dbReference>
<dbReference type="GO" id="GO:0009089">
    <property type="term" value="P:lysine biosynthetic process via diaminopimelate"/>
    <property type="evidence" value="ECO:0007669"/>
    <property type="project" value="UniProtKB-UniPathway"/>
</dbReference>
<evidence type="ECO:0000256" key="21">
    <source>
        <dbReference type="ARBA" id="ARBA00023154"/>
    </source>
</evidence>
<dbReference type="GO" id="GO:0004072">
    <property type="term" value="F:aspartate kinase activity"/>
    <property type="evidence" value="ECO:0007669"/>
    <property type="project" value="UniProtKB-EC"/>
</dbReference>
<keyword evidence="22" id="KW-0486">Methionine biosynthesis</keyword>
<dbReference type="Gene3D" id="3.40.1160.10">
    <property type="entry name" value="Acetylglutamate kinase-like"/>
    <property type="match status" value="1"/>
</dbReference>
<keyword evidence="11" id="KW-0808">Transferase</keyword>
<keyword evidence="12" id="KW-0791">Threonine biosynthesis</keyword>
<organism evidence="29 30">
    <name type="scientific">Pedobacter steynii</name>
    <dbReference type="NCBI Taxonomy" id="430522"/>
    <lineage>
        <taxon>Bacteria</taxon>
        <taxon>Pseudomonadati</taxon>
        <taxon>Bacteroidota</taxon>
        <taxon>Sphingobacteriia</taxon>
        <taxon>Sphingobacteriales</taxon>
        <taxon>Sphingobacteriaceae</taxon>
        <taxon>Pedobacter</taxon>
    </lineage>
</organism>
<dbReference type="GO" id="GO:0046872">
    <property type="term" value="F:metal ion binding"/>
    <property type="evidence" value="ECO:0007669"/>
    <property type="project" value="UniProtKB-KW"/>
</dbReference>
<keyword evidence="23" id="KW-0511">Multifunctional enzyme</keyword>
<keyword evidence="19" id="KW-0520">NAD</keyword>
<comment type="pathway">
    <text evidence="3">Amino-acid biosynthesis; L-methionine biosynthesis via de novo pathway; L-homoserine from L-aspartate: step 1/3.</text>
</comment>
<dbReference type="InterPro" id="IPR036393">
    <property type="entry name" value="AceGlu_kinase-like_sf"/>
</dbReference>
<proteinExistence type="inferred from homology"/>
<dbReference type="UniPathway" id="UPA00050">
    <property type="reaction ID" value="UER00063"/>
</dbReference>
<dbReference type="InterPro" id="IPR001341">
    <property type="entry name" value="Asp_kinase"/>
</dbReference>
<name>A0A1G9WVA8_9SPHI</name>
<dbReference type="InterPro" id="IPR005106">
    <property type="entry name" value="Asp/hSer_DH_NAD-bd"/>
</dbReference>
<evidence type="ECO:0000313" key="30">
    <source>
        <dbReference type="Proteomes" id="UP000183200"/>
    </source>
</evidence>
<dbReference type="PROSITE" id="PS00324">
    <property type="entry name" value="ASPARTOKINASE"/>
    <property type="match status" value="1"/>
</dbReference>
<dbReference type="SUPFAM" id="SSF51735">
    <property type="entry name" value="NAD(P)-binding Rossmann-fold domains"/>
    <property type="match status" value="1"/>
</dbReference>
<comment type="cofactor">
    <cofactor evidence="1">
        <name>a metal cation</name>
        <dbReference type="ChEBI" id="CHEBI:25213"/>
    </cofactor>
</comment>
<reference evidence="30" key="1">
    <citation type="submission" date="2016-10" db="EMBL/GenBank/DDBJ databases">
        <authorList>
            <person name="Varghese N."/>
            <person name="Submissions S."/>
        </authorList>
    </citation>
    <scope>NUCLEOTIDE SEQUENCE [LARGE SCALE GENOMIC DNA]</scope>
    <source>
        <strain evidence="30">DSM 19110</strain>
    </source>
</reference>
<dbReference type="GO" id="GO:0004412">
    <property type="term" value="F:homoserine dehydrogenase activity"/>
    <property type="evidence" value="ECO:0007669"/>
    <property type="project" value="UniProtKB-EC"/>
</dbReference>
<dbReference type="GO" id="GO:0009086">
    <property type="term" value="P:methionine biosynthetic process"/>
    <property type="evidence" value="ECO:0007669"/>
    <property type="project" value="UniProtKB-KW"/>
</dbReference>
<comment type="pathway">
    <text evidence="6">Amino-acid biosynthesis; L-threonine biosynthesis; L-threonine from L-aspartate: step 1/5.</text>
</comment>
<evidence type="ECO:0000256" key="22">
    <source>
        <dbReference type="ARBA" id="ARBA00023167"/>
    </source>
</evidence>
<evidence type="ECO:0000256" key="1">
    <source>
        <dbReference type="ARBA" id="ARBA00001920"/>
    </source>
</evidence>
<evidence type="ECO:0000256" key="9">
    <source>
        <dbReference type="ARBA" id="ARBA00011881"/>
    </source>
</evidence>
<dbReference type="UniPathway" id="UPA00051">
    <property type="reaction ID" value="UER00462"/>
</dbReference>
<dbReference type="CDD" id="cd04243">
    <property type="entry name" value="AAK_AK-HSDH-like"/>
    <property type="match status" value="1"/>
</dbReference>
<dbReference type="EMBL" id="FNGY01000005">
    <property type="protein sequence ID" value="SDM88053.1"/>
    <property type="molecule type" value="Genomic_DNA"/>
</dbReference>
<dbReference type="Pfam" id="PF22468">
    <property type="entry name" value="ACT_9"/>
    <property type="match status" value="2"/>
</dbReference>
<dbReference type="SUPFAM" id="SSF53633">
    <property type="entry name" value="Carbamate kinase-like"/>
    <property type="match status" value="1"/>
</dbReference>
<evidence type="ECO:0000256" key="10">
    <source>
        <dbReference type="ARBA" id="ARBA00022605"/>
    </source>
</evidence>
<comment type="pathway">
    <text evidence="2">Amino-acid biosynthesis; L-lysine biosynthesis via DAP pathway; (S)-tetrahydrodipicolinate from L-aspartate: step 1/4.</text>
</comment>
<dbReference type="InterPro" id="IPR002912">
    <property type="entry name" value="ACT_dom"/>
</dbReference>
<dbReference type="NCBIfam" id="NF006959">
    <property type="entry name" value="PRK09436.1"/>
    <property type="match status" value="1"/>
</dbReference>
<dbReference type="InterPro" id="IPR011147">
    <property type="entry name" value="Bifunc_Aspkin/hSer_DH"/>
</dbReference>
<evidence type="ECO:0000256" key="2">
    <source>
        <dbReference type="ARBA" id="ARBA00004766"/>
    </source>
</evidence>
<evidence type="ECO:0000256" key="5">
    <source>
        <dbReference type="ARBA" id="ARBA00005062"/>
    </source>
</evidence>
<dbReference type="InterPro" id="IPR018042">
    <property type="entry name" value="Aspartate_kinase_CS"/>
</dbReference>
<dbReference type="Gene3D" id="3.30.360.10">
    <property type="entry name" value="Dihydrodipicolinate Reductase, domain 2"/>
    <property type="match status" value="1"/>
</dbReference>
<dbReference type="PROSITE" id="PS01042">
    <property type="entry name" value="HOMOSER_DHGENASE"/>
    <property type="match status" value="1"/>
</dbReference>
<evidence type="ECO:0000256" key="8">
    <source>
        <dbReference type="ARBA" id="ARBA00010046"/>
    </source>
</evidence>
<dbReference type="PROSITE" id="PS51671">
    <property type="entry name" value="ACT"/>
    <property type="match status" value="2"/>
</dbReference>
<protein>
    <submittedName>
        <fullName evidence="29">Aspartate kinase</fullName>
    </submittedName>
</protein>
<evidence type="ECO:0000256" key="13">
    <source>
        <dbReference type="ARBA" id="ARBA00022723"/>
    </source>
</evidence>
<keyword evidence="21" id="KW-0457">Lysine biosynthesis</keyword>
<dbReference type="NCBIfam" id="TIGR00657">
    <property type="entry name" value="asp_kinases"/>
    <property type="match status" value="1"/>
</dbReference>
<evidence type="ECO:0000256" key="23">
    <source>
        <dbReference type="ARBA" id="ARBA00023268"/>
    </source>
</evidence>
<comment type="similarity">
    <text evidence="7">In the C-terminal section; belongs to the homoserine dehydrogenase family.</text>
</comment>
<evidence type="ECO:0000256" key="26">
    <source>
        <dbReference type="ARBA" id="ARBA00048841"/>
    </source>
</evidence>
<dbReference type="Proteomes" id="UP000183200">
    <property type="component" value="Unassembled WGS sequence"/>
</dbReference>
<dbReference type="InterPro" id="IPR001342">
    <property type="entry name" value="HDH_cat"/>
</dbReference>
<comment type="catalytic activity">
    <reaction evidence="25">
        <text>L-aspartate + ATP = 4-phospho-L-aspartate + ADP</text>
        <dbReference type="Rhea" id="RHEA:23776"/>
        <dbReference type="ChEBI" id="CHEBI:29991"/>
        <dbReference type="ChEBI" id="CHEBI:30616"/>
        <dbReference type="ChEBI" id="CHEBI:57535"/>
        <dbReference type="ChEBI" id="CHEBI:456216"/>
        <dbReference type="EC" id="2.7.2.4"/>
    </reaction>
    <physiologicalReaction direction="left-to-right" evidence="25">
        <dbReference type="Rhea" id="RHEA:23777"/>
    </physiologicalReaction>
</comment>
<keyword evidence="10" id="KW-0028">Amino-acid biosynthesis</keyword>
<dbReference type="RefSeq" id="WP_074608517.1">
    <property type="nucleotide sequence ID" value="NZ_FNGY01000005.1"/>
</dbReference>
<evidence type="ECO:0000256" key="16">
    <source>
        <dbReference type="ARBA" id="ARBA00022840"/>
    </source>
</evidence>
<comment type="function">
    <text evidence="24">Bifunctional aspartate kinase and homoserine dehydrogenase that catalyzes the first and the third steps toward the synthesis of lysine, methionine and threonine from aspartate.</text>
</comment>
<keyword evidence="20" id="KW-0915">Sodium</keyword>
<dbReference type="PIRSF" id="PIRSF000727">
    <property type="entry name" value="ThrA"/>
    <property type="match status" value="1"/>
</dbReference>
<dbReference type="InterPro" id="IPR036291">
    <property type="entry name" value="NAD(P)-bd_dom_sf"/>
</dbReference>
<keyword evidence="17" id="KW-0521">NADP</keyword>
<dbReference type="CDD" id="cd04921">
    <property type="entry name" value="ACT_AKi-HSDH-ThrA-like_1"/>
    <property type="match status" value="1"/>
</dbReference>
<evidence type="ECO:0000256" key="6">
    <source>
        <dbReference type="ARBA" id="ARBA00005139"/>
    </source>
</evidence>
<dbReference type="SUPFAM" id="SSF55347">
    <property type="entry name" value="Glyceraldehyde-3-phosphate dehydrogenase-like, C-terminal domain"/>
    <property type="match status" value="1"/>
</dbReference>
<evidence type="ECO:0000256" key="24">
    <source>
        <dbReference type="ARBA" id="ARBA00044938"/>
    </source>
</evidence>
<dbReference type="Pfam" id="PF00742">
    <property type="entry name" value="Homoserine_dh"/>
    <property type="match status" value="1"/>
</dbReference>
<dbReference type="FunFam" id="3.30.360.10:FF:000006">
    <property type="entry name" value="Bifunctional aspartokinase/homoserine dehydrogenase"/>
    <property type="match status" value="1"/>
</dbReference>
<dbReference type="AlphaFoldDB" id="A0A1G9WVA8"/>
<comment type="similarity">
    <text evidence="8">In the N-terminal section; belongs to the aspartokinase family.</text>
</comment>
<accession>A0A1G9WVA8</accession>
<evidence type="ECO:0000313" key="29">
    <source>
        <dbReference type="EMBL" id="SDM88053.1"/>
    </source>
</evidence>
<dbReference type="Pfam" id="PF03447">
    <property type="entry name" value="NAD_binding_3"/>
    <property type="match status" value="1"/>
</dbReference>
<dbReference type="Gene3D" id="1.20.120.1320">
    <property type="entry name" value="Aspartokinase, catalytic domain"/>
    <property type="match status" value="1"/>
</dbReference>
<keyword evidence="13" id="KW-0479">Metal-binding</keyword>
<dbReference type="InterPro" id="IPR042199">
    <property type="entry name" value="AsparK_Bifunc_asparK/hSer_DH"/>
</dbReference>
<evidence type="ECO:0000256" key="12">
    <source>
        <dbReference type="ARBA" id="ARBA00022697"/>
    </source>
</evidence>
<dbReference type="UniPathway" id="UPA00034">
    <property type="reaction ID" value="UER00015"/>
</dbReference>
<dbReference type="PANTHER" id="PTHR43070:SF5">
    <property type="entry name" value="HOMOSERINE DEHYDROGENASE"/>
    <property type="match status" value="1"/>
</dbReference>
<dbReference type="STRING" id="430522.BFS30_07280"/>
<keyword evidence="18" id="KW-0560">Oxidoreductase</keyword>
<comment type="catalytic activity">
    <reaction evidence="27">
        <text>L-homoserine + NAD(+) = L-aspartate 4-semialdehyde + NADH + H(+)</text>
        <dbReference type="Rhea" id="RHEA:15757"/>
        <dbReference type="ChEBI" id="CHEBI:15378"/>
        <dbReference type="ChEBI" id="CHEBI:57476"/>
        <dbReference type="ChEBI" id="CHEBI:57540"/>
        <dbReference type="ChEBI" id="CHEBI:57945"/>
        <dbReference type="ChEBI" id="CHEBI:537519"/>
        <dbReference type="EC" id="1.1.1.3"/>
    </reaction>
    <physiologicalReaction direction="right-to-left" evidence="27">
        <dbReference type="Rhea" id="RHEA:15759"/>
    </physiologicalReaction>
</comment>
<comment type="pathway">
    <text evidence="5">Amino-acid biosynthesis; L-methionine biosynthesis via de novo pathway; L-homoserine from L-aspartate: step 3/3.</text>
</comment>
<dbReference type="InterPro" id="IPR001048">
    <property type="entry name" value="Asp/Glu/Uridylate_kinase"/>
</dbReference>